<evidence type="ECO:0000256" key="4">
    <source>
        <dbReference type="ARBA" id="ARBA00023145"/>
    </source>
</evidence>
<dbReference type="GO" id="GO:0006751">
    <property type="term" value="P:glutathione catabolic process"/>
    <property type="evidence" value="ECO:0007669"/>
    <property type="project" value="InterPro"/>
</dbReference>
<dbReference type="InterPro" id="IPR000101">
    <property type="entry name" value="GGT_peptidase"/>
</dbReference>
<dbReference type="PROSITE" id="PS00462">
    <property type="entry name" value="G_GLU_TRANSPEPTIDASE"/>
    <property type="match status" value="1"/>
</dbReference>
<dbReference type="PANTHER" id="PTHR43199">
    <property type="entry name" value="GLUTATHIONE HYDROLASE"/>
    <property type="match status" value="1"/>
</dbReference>
<comment type="similarity">
    <text evidence="1">Belongs to the gamma-glutamyltransferase family.</text>
</comment>
<dbReference type="Pfam" id="PF01019">
    <property type="entry name" value="G_glu_transpept"/>
    <property type="match status" value="1"/>
</dbReference>
<proteinExistence type="inferred from homology"/>
<dbReference type="SUPFAM" id="SSF56235">
    <property type="entry name" value="N-terminal nucleophile aminohydrolases (Ntn hydrolases)"/>
    <property type="match status" value="1"/>
</dbReference>
<dbReference type="GO" id="GO:0036374">
    <property type="term" value="F:glutathione hydrolase activity"/>
    <property type="evidence" value="ECO:0007669"/>
    <property type="project" value="InterPro"/>
</dbReference>
<dbReference type="InterPro" id="IPR043137">
    <property type="entry name" value="GGT_ssub_C"/>
</dbReference>
<keyword evidence="3" id="KW-0378">Hydrolase</keyword>
<accession>A0A381SL78</accession>
<dbReference type="AlphaFoldDB" id="A0A381SL78"/>
<dbReference type="InterPro" id="IPR029055">
    <property type="entry name" value="Ntn_hydrolases_N"/>
</dbReference>
<evidence type="ECO:0000256" key="1">
    <source>
        <dbReference type="ARBA" id="ARBA00009381"/>
    </source>
</evidence>
<keyword evidence="2" id="KW-0808">Transferase</keyword>
<evidence type="ECO:0000256" key="5">
    <source>
        <dbReference type="ARBA" id="ARBA00023315"/>
    </source>
</evidence>
<dbReference type="Gene3D" id="3.60.20.40">
    <property type="match status" value="1"/>
</dbReference>
<keyword evidence="4" id="KW-0865">Zymogen</keyword>
<dbReference type="InterPro" id="IPR051792">
    <property type="entry name" value="GGT_bact"/>
</dbReference>
<evidence type="ECO:0000313" key="6">
    <source>
        <dbReference type="EMBL" id="SVA04812.1"/>
    </source>
</evidence>
<dbReference type="GO" id="GO:0016746">
    <property type="term" value="F:acyltransferase activity"/>
    <property type="evidence" value="ECO:0007669"/>
    <property type="project" value="UniProtKB-KW"/>
</dbReference>
<organism evidence="6">
    <name type="scientific">marine metagenome</name>
    <dbReference type="NCBI Taxonomy" id="408172"/>
    <lineage>
        <taxon>unclassified sequences</taxon>
        <taxon>metagenomes</taxon>
        <taxon>ecological metagenomes</taxon>
    </lineage>
</organism>
<dbReference type="PANTHER" id="PTHR43199:SF1">
    <property type="entry name" value="GLUTATHIONE HYDROLASE PROENZYME"/>
    <property type="match status" value="1"/>
</dbReference>
<reference evidence="6" key="1">
    <citation type="submission" date="2018-05" db="EMBL/GenBank/DDBJ databases">
        <authorList>
            <person name="Lanie J.A."/>
            <person name="Ng W.-L."/>
            <person name="Kazmierczak K.M."/>
            <person name="Andrzejewski T.M."/>
            <person name="Davidsen T.M."/>
            <person name="Wayne K.J."/>
            <person name="Tettelin H."/>
            <person name="Glass J.I."/>
            <person name="Rusch D."/>
            <person name="Podicherti R."/>
            <person name="Tsui H.-C.T."/>
            <person name="Winkler M.E."/>
        </authorList>
    </citation>
    <scope>NUCLEOTIDE SEQUENCE</scope>
</reference>
<dbReference type="InterPro" id="IPR043138">
    <property type="entry name" value="GGT_lsub"/>
</dbReference>
<sequence length="591" mass="62955">MKCLNKLYCPYLGRSVLVGCLIALSGMPLGYAASIASPEPVTGWQEKPVVHAERFMAVTAHPLATRTAEDVLASGGTAVDAAIAAQMVLNLVEPQSSGIGGGAFMLYWDAVARRLYALDGRETAPVAADADYFRDVNGVPLKWRKAMVGGRAVGVPGTLHLLHTAHDLFGVKSWADLLEPTITLATGGFAVSPRLAQSIAGAADRGLRQFSAARQYFFDANGKPLKVGFILRNLAFANALRKIAQEGIEPFYQGPIASRLVKALENTSELPALMTREDLSEYRTILRPPVCAPYRGYSVCGIGPPSSGALTVGQILGLVERFDLPNMGPNPHSIHLILEASRLAFADRARYMADSDFVPVPIVGLLDSDYLARRSRMIHVESSIGKAPAGNPPGVLTANATIYQPETAGTSHLSIIDHLGNIVSMTTTIESGFGSRLMTDGFLLNNELTDFSFVGERDGLEVANRVEGGKRPRSSMAPTIVFDSHGEPVLVTGSPGGSRIICYVAQSLVGVLDWNMSPQQAVSMPHFCNRNGTTDLEPAEGTAQLEATLQGLGHKVRVRDLNSGLHLIQVLAGGQLLSGVDPRREGLAGGD</sequence>
<evidence type="ECO:0008006" key="7">
    <source>
        <dbReference type="Google" id="ProtNLM"/>
    </source>
</evidence>
<protein>
    <recommendedName>
        <fullName evidence="7">Gamma-glutamyltransferase</fullName>
    </recommendedName>
</protein>
<evidence type="ECO:0000256" key="2">
    <source>
        <dbReference type="ARBA" id="ARBA00022679"/>
    </source>
</evidence>
<dbReference type="InterPro" id="IPR055262">
    <property type="entry name" value="GGT_CS"/>
</dbReference>
<dbReference type="PRINTS" id="PR01210">
    <property type="entry name" value="GGTRANSPTASE"/>
</dbReference>
<name>A0A381SL78_9ZZZZ</name>
<evidence type="ECO:0000256" key="3">
    <source>
        <dbReference type="ARBA" id="ARBA00022801"/>
    </source>
</evidence>
<gene>
    <name evidence="6" type="ORF">METZ01_LOCUS57666</name>
</gene>
<keyword evidence="5" id="KW-0012">Acyltransferase</keyword>
<dbReference type="EMBL" id="UINC01003267">
    <property type="protein sequence ID" value="SVA04812.1"/>
    <property type="molecule type" value="Genomic_DNA"/>
</dbReference>
<dbReference type="NCBIfam" id="TIGR00066">
    <property type="entry name" value="g_glut_trans"/>
    <property type="match status" value="1"/>
</dbReference>
<dbReference type="Gene3D" id="1.10.246.130">
    <property type="match status" value="1"/>
</dbReference>